<name>A0A5N7B673_9EURO</name>
<dbReference type="Proteomes" id="UP000326198">
    <property type="component" value="Unassembled WGS sequence"/>
</dbReference>
<dbReference type="Gene3D" id="3.90.180.10">
    <property type="entry name" value="Medium-chain alcohol dehydrogenases, catalytic domain"/>
    <property type="match status" value="1"/>
</dbReference>
<dbReference type="Gene3D" id="3.40.50.720">
    <property type="entry name" value="NAD(P)-binding Rossmann-like Domain"/>
    <property type="match status" value="1"/>
</dbReference>
<proteinExistence type="predicted"/>
<reference evidence="3 4" key="1">
    <citation type="submission" date="2019-04" db="EMBL/GenBank/DDBJ databases">
        <title>Friends and foes A comparative genomics studyof 23 Aspergillus species from section Flavi.</title>
        <authorList>
            <consortium name="DOE Joint Genome Institute"/>
            <person name="Kjaerbolling I."/>
            <person name="Vesth T."/>
            <person name="Frisvad J.C."/>
            <person name="Nybo J.L."/>
            <person name="Theobald S."/>
            <person name="Kildgaard S."/>
            <person name="Isbrandt T."/>
            <person name="Kuo A."/>
            <person name="Sato A."/>
            <person name="Lyhne E.K."/>
            <person name="Kogle M.E."/>
            <person name="Wiebenga A."/>
            <person name="Kun R.S."/>
            <person name="Lubbers R.J."/>
            <person name="Makela M.R."/>
            <person name="Barry K."/>
            <person name="Chovatia M."/>
            <person name="Clum A."/>
            <person name="Daum C."/>
            <person name="Haridas S."/>
            <person name="He G."/>
            <person name="LaButti K."/>
            <person name="Lipzen A."/>
            <person name="Mondo S."/>
            <person name="Riley R."/>
            <person name="Salamov A."/>
            <person name="Simmons B.A."/>
            <person name="Magnuson J.K."/>
            <person name="Henrissat B."/>
            <person name="Mortensen U.H."/>
            <person name="Larsen T.O."/>
            <person name="Devries R.P."/>
            <person name="Grigoriev I.V."/>
            <person name="Machida M."/>
            <person name="Baker S.E."/>
            <person name="Andersen M.R."/>
        </authorList>
    </citation>
    <scope>NUCLEOTIDE SEQUENCE [LARGE SCALE GENOMIC DNA]</scope>
    <source>
        <strain evidence="3 4">IBT 29228</strain>
    </source>
</reference>
<dbReference type="SUPFAM" id="SSF51735">
    <property type="entry name" value="NAD(P)-binding Rossmann-fold domains"/>
    <property type="match status" value="1"/>
</dbReference>
<evidence type="ECO:0000256" key="1">
    <source>
        <dbReference type="ARBA" id="ARBA00023002"/>
    </source>
</evidence>
<protein>
    <recommendedName>
        <fullName evidence="2">Enoyl reductase (ER) domain-containing protein</fullName>
    </recommendedName>
</protein>
<accession>A0A5N7B673</accession>
<sequence length="275" mass="29837">MPPVEIGAVMRGYSAARVLFSKSSIAQPGDIIHAPTGWSEYAILAESEFEPMSHFPELGHPKDMIGTMGIVGLTAWLGMTLIGDPKPGETVVISAAAGATGSIAGQIAKIRGARVIGTTGSDEKCEWLKELGFDEALNYKDPDFGKKFVEATFIVGGEILDLALGQANLNARFVMCGQISVYNNGKPYPYKNLNHVTLMRAKMEGFIVVDHMDRWGEARAELASWIKEGKLKTTETIVKGGLKVAEQTLLDIFKGINRGKLMLELKNPDESPLKL</sequence>
<gene>
    <name evidence="3" type="ORF">BDV26DRAFT_265147</name>
</gene>
<dbReference type="InterPro" id="IPR013149">
    <property type="entry name" value="ADH-like_C"/>
</dbReference>
<dbReference type="AlphaFoldDB" id="A0A5N7B673"/>
<dbReference type="FunFam" id="3.40.50.720:FF:000121">
    <property type="entry name" value="Prostaglandin reductase 2"/>
    <property type="match status" value="1"/>
</dbReference>
<dbReference type="SUPFAM" id="SSF50129">
    <property type="entry name" value="GroES-like"/>
    <property type="match status" value="1"/>
</dbReference>
<feature type="domain" description="Enoyl reductase (ER)" evidence="2">
    <location>
        <begin position="12"/>
        <end position="263"/>
    </location>
</feature>
<evidence type="ECO:0000313" key="3">
    <source>
        <dbReference type="EMBL" id="KAE8376668.1"/>
    </source>
</evidence>
<organism evidence="3 4">
    <name type="scientific">Aspergillus bertholletiae</name>
    <dbReference type="NCBI Taxonomy" id="1226010"/>
    <lineage>
        <taxon>Eukaryota</taxon>
        <taxon>Fungi</taxon>
        <taxon>Dikarya</taxon>
        <taxon>Ascomycota</taxon>
        <taxon>Pezizomycotina</taxon>
        <taxon>Eurotiomycetes</taxon>
        <taxon>Eurotiomycetidae</taxon>
        <taxon>Eurotiales</taxon>
        <taxon>Aspergillaceae</taxon>
        <taxon>Aspergillus</taxon>
        <taxon>Aspergillus subgen. Circumdati</taxon>
    </lineage>
</organism>
<dbReference type="CDD" id="cd05288">
    <property type="entry name" value="PGDH"/>
    <property type="match status" value="1"/>
</dbReference>
<dbReference type="PANTHER" id="PTHR43205:SF42">
    <property type="entry name" value="ALCOHOL DEHYDROGENASE, ZINC-CONTAINING (AFU_ORTHOLOGUE AFUA_7G04530)"/>
    <property type="match status" value="1"/>
</dbReference>
<dbReference type="EMBL" id="ML736236">
    <property type="protein sequence ID" value="KAE8376668.1"/>
    <property type="molecule type" value="Genomic_DNA"/>
</dbReference>
<dbReference type="InterPro" id="IPR011032">
    <property type="entry name" value="GroES-like_sf"/>
</dbReference>
<keyword evidence="1" id="KW-0560">Oxidoreductase</keyword>
<dbReference type="InterPro" id="IPR036291">
    <property type="entry name" value="NAD(P)-bd_dom_sf"/>
</dbReference>
<evidence type="ECO:0000259" key="2">
    <source>
        <dbReference type="SMART" id="SM00829"/>
    </source>
</evidence>
<keyword evidence="4" id="KW-1185">Reference proteome</keyword>
<dbReference type="OrthoDB" id="809632at2759"/>
<dbReference type="PANTHER" id="PTHR43205">
    <property type="entry name" value="PROSTAGLANDIN REDUCTASE"/>
    <property type="match status" value="1"/>
</dbReference>
<dbReference type="GO" id="GO:0016628">
    <property type="term" value="F:oxidoreductase activity, acting on the CH-CH group of donors, NAD or NADP as acceptor"/>
    <property type="evidence" value="ECO:0007669"/>
    <property type="project" value="InterPro"/>
</dbReference>
<evidence type="ECO:0000313" key="4">
    <source>
        <dbReference type="Proteomes" id="UP000326198"/>
    </source>
</evidence>
<dbReference type="InterPro" id="IPR020843">
    <property type="entry name" value="ER"/>
</dbReference>
<dbReference type="InterPro" id="IPR045010">
    <property type="entry name" value="MDR_fam"/>
</dbReference>
<dbReference type="SMART" id="SM00829">
    <property type="entry name" value="PKS_ER"/>
    <property type="match status" value="1"/>
</dbReference>
<dbReference type="Pfam" id="PF00107">
    <property type="entry name" value="ADH_zinc_N"/>
    <property type="match status" value="1"/>
</dbReference>